<name>A0AAW2TMM7_9LAMI</name>
<dbReference type="InterPro" id="IPR043502">
    <property type="entry name" value="DNA/RNA_pol_sf"/>
</dbReference>
<accession>A0AAW2TMM7</accession>
<evidence type="ECO:0000256" key="1">
    <source>
        <dbReference type="SAM" id="MobiDB-lite"/>
    </source>
</evidence>
<feature type="region of interest" description="Disordered" evidence="1">
    <location>
        <begin position="245"/>
        <end position="265"/>
    </location>
</feature>
<reference evidence="3" key="1">
    <citation type="submission" date="2020-06" db="EMBL/GenBank/DDBJ databases">
        <authorList>
            <person name="Li T."/>
            <person name="Hu X."/>
            <person name="Zhang T."/>
            <person name="Song X."/>
            <person name="Zhang H."/>
            <person name="Dai N."/>
            <person name="Sheng W."/>
            <person name="Hou X."/>
            <person name="Wei L."/>
        </authorList>
    </citation>
    <scope>NUCLEOTIDE SEQUENCE</scope>
    <source>
        <strain evidence="3">KEN1</strain>
        <tissue evidence="3">Leaf</tissue>
    </source>
</reference>
<sequence>MHIGVYDRKKDGNNFRRRGAVDKRGLKCEHCNRLGHDKTTCFKLHGVPDWYKELNDQRKKNTTGGKAIFAVHNAKRKVQHEEKKEEKASVSDVMMELMRVLKKIPNDPIQAHYADDYVGMNFTCSGTEYLAKDTWIIDSGATSHMCSNSNHSFIILILLFPHPFFFQMDHLTKDIVAIARQSKHLYILDRNSFSSSFMNQFMSSHFSFTSQFSDLPLTILLLCSNSTDIVPIASSQSPVIPITTSSSAPSTAIPSPTSSPSTHAPLPVRHSTRLTHKPAWLSDFICNHSSSYSAAQTQEEGHWFPLGLQVETKPTCRYKARLVVKGYSQIEGVDYTESFSPVAKNVTVRIFLSIADAYSWPLHQLDVNNAFLHGFLDEEVYMSPPAGYFVPPGQSLVLHSRRMITVFLSNLVYAKYFLGLEIARAADGMSVSQHKYTMDIISDSGMAHTNPVLTPLPVGLKLSRDSGAYLQEPDKFQGLIDQYWHVAIHIVRYLKGTTSTGLFFPTSNTLQLSVYTDVDWGACVDSRHSVTGYCIFLGPSLISWKSKKQNTVSRSYVEEEYRAMASAVFELQWVSYILKDFRFSVVTPVPFWCDNQAALHITANPVFHERTQHLDIDCHVVRDQFKAGFIWPLFVSSMFQIADLFTKSLPSASFSFLVFKLGLLRLSLKGV</sequence>
<dbReference type="AlphaFoldDB" id="A0AAW2TMM7"/>
<dbReference type="PANTHER" id="PTHR11439:SF465">
    <property type="entry name" value="REVERSE TRANSCRIPTASE TY1_COPIA-TYPE DOMAIN-CONTAINING PROTEIN"/>
    <property type="match status" value="1"/>
</dbReference>
<dbReference type="SUPFAM" id="SSF56672">
    <property type="entry name" value="DNA/RNA polymerases"/>
    <property type="match status" value="1"/>
</dbReference>
<dbReference type="EMBL" id="JACGWN010000014">
    <property type="protein sequence ID" value="KAL0405758.1"/>
    <property type="molecule type" value="Genomic_DNA"/>
</dbReference>
<evidence type="ECO:0000313" key="3">
    <source>
        <dbReference type="EMBL" id="KAL0405758.1"/>
    </source>
</evidence>
<dbReference type="PANTHER" id="PTHR11439">
    <property type="entry name" value="GAG-POL-RELATED RETROTRANSPOSON"/>
    <property type="match status" value="1"/>
</dbReference>
<evidence type="ECO:0000259" key="2">
    <source>
        <dbReference type="Pfam" id="PF07727"/>
    </source>
</evidence>
<gene>
    <name evidence="3" type="ORF">Slati_3889700</name>
</gene>
<reference evidence="3" key="2">
    <citation type="journal article" date="2024" name="Plant">
        <title>Genomic evolution and insights into agronomic trait innovations of Sesamum species.</title>
        <authorList>
            <person name="Miao H."/>
            <person name="Wang L."/>
            <person name="Qu L."/>
            <person name="Liu H."/>
            <person name="Sun Y."/>
            <person name="Le M."/>
            <person name="Wang Q."/>
            <person name="Wei S."/>
            <person name="Zheng Y."/>
            <person name="Lin W."/>
            <person name="Duan Y."/>
            <person name="Cao H."/>
            <person name="Xiong S."/>
            <person name="Wang X."/>
            <person name="Wei L."/>
            <person name="Li C."/>
            <person name="Ma Q."/>
            <person name="Ju M."/>
            <person name="Zhao R."/>
            <person name="Li G."/>
            <person name="Mu C."/>
            <person name="Tian Q."/>
            <person name="Mei H."/>
            <person name="Zhang T."/>
            <person name="Gao T."/>
            <person name="Zhang H."/>
        </authorList>
    </citation>
    <scope>NUCLEOTIDE SEQUENCE</scope>
    <source>
        <strain evidence="3">KEN1</strain>
    </source>
</reference>
<organism evidence="3">
    <name type="scientific">Sesamum latifolium</name>
    <dbReference type="NCBI Taxonomy" id="2727402"/>
    <lineage>
        <taxon>Eukaryota</taxon>
        <taxon>Viridiplantae</taxon>
        <taxon>Streptophyta</taxon>
        <taxon>Embryophyta</taxon>
        <taxon>Tracheophyta</taxon>
        <taxon>Spermatophyta</taxon>
        <taxon>Magnoliopsida</taxon>
        <taxon>eudicotyledons</taxon>
        <taxon>Gunneridae</taxon>
        <taxon>Pentapetalae</taxon>
        <taxon>asterids</taxon>
        <taxon>lamiids</taxon>
        <taxon>Lamiales</taxon>
        <taxon>Pedaliaceae</taxon>
        <taxon>Sesamum</taxon>
    </lineage>
</organism>
<comment type="caution">
    <text evidence="3">The sequence shown here is derived from an EMBL/GenBank/DDBJ whole genome shotgun (WGS) entry which is preliminary data.</text>
</comment>
<dbReference type="CDD" id="cd09272">
    <property type="entry name" value="RNase_HI_RT_Ty1"/>
    <property type="match status" value="1"/>
</dbReference>
<protein>
    <submittedName>
        <fullName evidence="3">Retrovirus-related Pol polyprotein from transposon RE2</fullName>
    </submittedName>
</protein>
<proteinExistence type="predicted"/>
<feature type="domain" description="Reverse transcriptase Ty1/copia-type" evidence="2">
    <location>
        <begin position="314"/>
        <end position="389"/>
    </location>
</feature>
<dbReference type="InterPro" id="IPR013103">
    <property type="entry name" value="RVT_2"/>
</dbReference>
<dbReference type="Pfam" id="PF07727">
    <property type="entry name" value="RVT_2"/>
    <property type="match status" value="1"/>
</dbReference>